<dbReference type="EMBL" id="JANIIK010000112">
    <property type="protein sequence ID" value="KAJ3593097.1"/>
    <property type="molecule type" value="Genomic_DNA"/>
</dbReference>
<keyword evidence="1" id="KW-0378">Hydrolase</keyword>
<feature type="region of interest" description="Disordered" evidence="5">
    <location>
        <begin position="1"/>
        <end position="40"/>
    </location>
</feature>
<dbReference type="InterPro" id="IPR036412">
    <property type="entry name" value="HAD-like_sf"/>
</dbReference>
<feature type="domain" description="FCP1 homology" evidence="6">
    <location>
        <begin position="271"/>
        <end position="430"/>
    </location>
</feature>
<gene>
    <name evidence="7" type="ORF">NHX12_005434</name>
</gene>
<feature type="compositionally biased region" description="Basic and acidic residues" evidence="5">
    <location>
        <begin position="98"/>
        <end position="112"/>
    </location>
</feature>
<accession>A0A9Q0IAD6</accession>
<comment type="similarity">
    <text evidence="4">Belongs to the CTDSPL2 family.</text>
</comment>
<organism evidence="7 8">
    <name type="scientific">Muraenolepis orangiensis</name>
    <name type="common">Patagonian moray cod</name>
    <dbReference type="NCBI Taxonomy" id="630683"/>
    <lineage>
        <taxon>Eukaryota</taxon>
        <taxon>Metazoa</taxon>
        <taxon>Chordata</taxon>
        <taxon>Craniata</taxon>
        <taxon>Vertebrata</taxon>
        <taxon>Euteleostomi</taxon>
        <taxon>Actinopterygii</taxon>
        <taxon>Neopterygii</taxon>
        <taxon>Teleostei</taxon>
        <taxon>Neoteleostei</taxon>
        <taxon>Acanthomorphata</taxon>
        <taxon>Zeiogadaria</taxon>
        <taxon>Gadariae</taxon>
        <taxon>Gadiformes</taxon>
        <taxon>Muraenolepidoidei</taxon>
        <taxon>Muraenolepididae</taxon>
        <taxon>Muraenolepis</taxon>
    </lineage>
</organism>
<evidence type="ECO:0000313" key="8">
    <source>
        <dbReference type="Proteomes" id="UP001148018"/>
    </source>
</evidence>
<dbReference type="GO" id="GO:0004721">
    <property type="term" value="F:phosphoprotein phosphatase activity"/>
    <property type="evidence" value="ECO:0007669"/>
    <property type="project" value="UniProtKB-KW"/>
</dbReference>
<proteinExistence type="inferred from homology"/>
<dbReference type="FunFam" id="3.40.50.1000:FF:000015">
    <property type="entry name" value="CTD small phosphatase-like protein 2"/>
    <property type="match status" value="1"/>
</dbReference>
<dbReference type="CDD" id="cd07521">
    <property type="entry name" value="HAD_FCP1-like"/>
    <property type="match status" value="1"/>
</dbReference>
<dbReference type="SUPFAM" id="SSF56784">
    <property type="entry name" value="HAD-like"/>
    <property type="match status" value="1"/>
</dbReference>
<dbReference type="Gene3D" id="3.40.50.1000">
    <property type="entry name" value="HAD superfamily/HAD-like"/>
    <property type="match status" value="1"/>
</dbReference>
<reference evidence="7" key="1">
    <citation type="submission" date="2022-07" db="EMBL/GenBank/DDBJ databases">
        <title>Chromosome-level genome of Muraenolepis orangiensis.</title>
        <authorList>
            <person name="Kim J."/>
        </authorList>
    </citation>
    <scope>NUCLEOTIDE SEQUENCE</scope>
    <source>
        <strain evidence="7">KU_S4_2022</strain>
        <tissue evidence="7">Muscle</tissue>
    </source>
</reference>
<dbReference type="NCBIfam" id="TIGR02251">
    <property type="entry name" value="HIF-SF_euk"/>
    <property type="match status" value="1"/>
</dbReference>
<name>A0A9Q0IAD6_9TELE</name>
<dbReference type="InterPro" id="IPR004274">
    <property type="entry name" value="FCP1_dom"/>
</dbReference>
<dbReference type="GO" id="GO:0005634">
    <property type="term" value="C:nucleus"/>
    <property type="evidence" value="ECO:0007669"/>
    <property type="project" value="UniProtKB-ARBA"/>
</dbReference>
<feature type="compositionally biased region" description="Polar residues" evidence="5">
    <location>
        <begin position="1"/>
        <end position="10"/>
    </location>
</feature>
<dbReference type="AlphaFoldDB" id="A0A9Q0IAD6"/>
<dbReference type="PROSITE" id="PS50969">
    <property type="entry name" value="FCP1"/>
    <property type="match status" value="1"/>
</dbReference>
<keyword evidence="2" id="KW-0904">Protein phosphatase</keyword>
<comment type="caution">
    <text evidence="7">The sequence shown here is derived from an EMBL/GenBank/DDBJ whole genome shotgun (WGS) entry which is preliminary data.</text>
</comment>
<dbReference type="PANTHER" id="PTHR12210">
    <property type="entry name" value="DULLARD PROTEIN PHOSPHATASE"/>
    <property type="match status" value="1"/>
</dbReference>
<dbReference type="Pfam" id="PF03031">
    <property type="entry name" value="NIF"/>
    <property type="match status" value="1"/>
</dbReference>
<feature type="region of interest" description="Disordered" evidence="5">
    <location>
        <begin position="70"/>
        <end position="122"/>
    </location>
</feature>
<dbReference type="OrthoDB" id="277011at2759"/>
<evidence type="ECO:0000256" key="2">
    <source>
        <dbReference type="ARBA" id="ARBA00022912"/>
    </source>
</evidence>
<comment type="function">
    <text evidence="3">Probable phosphatase.</text>
</comment>
<evidence type="ECO:0000259" key="6">
    <source>
        <dbReference type="PROSITE" id="PS50969"/>
    </source>
</evidence>
<dbReference type="InterPro" id="IPR011948">
    <property type="entry name" value="Dullard_phosphatase"/>
</dbReference>
<dbReference type="Proteomes" id="UP001148018">
    <property type="component" value="Unassembled WGS sequence"/>
</dbReference>
<protein>
    <recommendedName>
        <fullName evidence="6">FCP1 homology domain-containing protein</fullName>
    </recommendedName>
</protein>
<evidence type="ECO:0000256" key="5">
    <source>
        <dbReference type="SAM" id="MobiDB-lite"/>
    </source>
</evidence>
<sequence length="454" mass="50535">MRKASQQSVPVTVPRPSRTKRKHSDVEDDPPTSGGGGLLSTIKKFIRGNTAKVQQDGPVKKARLHCDVDNNLISSTPLAGRPLARPSRRGPANGQTSNHDRSKEKANGKMEETTVVELPTSPPRTSLLGTIFSPVFNFFSPAKNAQAGSESPDQSVEAEEVMEQVEEIPTTDTSVQDLPSSASLYPAGLPLPEAEEEEVGELEPDIDLPSLTAPGSGLDATYVDVAPTTVPAEPSYEEDWEVFDPYFFIKHVPPLTEEQLTRKPALPLKTRSTPEFSLVLDLDETLVHCSLNELEDAALTFPVLFQDVIYQVYVRLRPFFREFLERMSPIYEIILFTASKKVYADKLLNILDPKKQLVRHRLFREHCVCVQGNYIKDLNILGRDLSKTIIIDNSPQAFAYQLSNGIPIESWFMDKNDNELLKLVPFLEKLVEMVSLSHMGPFCKRCQSIAGSSD</sequence>
<evidence type="ECO:0000256" key="4">
    <source>
        <dbReference type="ARBA" id="ARBA00038355"/>
    </source>
</evidence>
<evidence type="ECO:0000313" key="7">
    <source>
        <dbReference type="EMBL" id="KAJ3593097.1"/>
    </source>
</evidence>
<dbReference type="InterPro" id="IPR050365">
    <property type="entry name" value="TIM50"/>
</dbReference>
<dbReference type="SMART" id="SM00577">
    <property type="entry name" value="CPDc"/>
    <property type="match status" value="1"/>
</dbReference>
<evidence type="ECO:0000256" key="1">
    <source>
        <dbReference type="ARBA" id="ARBA00022801"/>
    </source>
</evidence>
<keyword evidence="8" id="KW-1185">Reference proteome</keyword>
<dbReference type="InterPro" id="IPR023214">
    <property type="entry name" value="HAD_sf"/>
</dbReference>
<evidence type="ECO:0000256" key="3">
    <source>
        <dbReference type="ARBA" id="ARBA00037324"/>
    </source>
</evidence>